<keyword evidence="2" id="KW-0675">Receptor</keyword>
<gene>
    <name evidence="2" type="primary">LOC123742500</name>
</gene>
<dbReference type="PANTHER" id="PTHR46608">
    <property type="entry name" value="T-CELL IMMUNOGLOBULIN AND MUCIN DOMAIN-CONTAINING PROTEIN 4"/>
    <property type="match status" value="1"/>
</dbReference>
<evidence type="ECO:0000313" key="1">
    <source>
        <dbReference type="Proteomes" id="UP001652741"/>
    </source>
</evidence>
<proteinExistence type="predicted"/>
<dbReference type="Gene3D" id="2.60.40.10">
    <property type="entry name" value="Immunoglobulins"/>
    <property type="match status" value="1"/>
</dbReference>
<organism evidence="1 2">
    <name type="scientific">Salmo salar</name>
    <name type="common">Atlantic salmon</name>
    <dbReference type="NCBI Taxonomy" id="8030"/>
    <lineage>
        <taxon>Eukaryota</taxon>
        <taxon>Metazoa</taxon>
        <taxon>Chordata</taxon>
        <taxon>Craniata</taxon>
        <taxon>Vertebrata</taxon>
        <taxon>Euteleostomi</taxon>
        <taxon>Actinopterygii</taxon>
        <taxon>Neopterygii</taxon>
        <taxon>Teleostei</taxon>
        <taxon>Protacanthopterygii</taxon>
        <taxon>Salmoniformes</taxon>
        <taxon>Salmonidae</taxon>
        <taxon>Salmoninae</taxon>
        <taxon>Salmo</taxon>
    </lineage>
</organism>
<dbReference type="RefSeq" id="XP_045573339.1">
    <property type="nucleotide sequence ID" value="XM_045717383.1"/>
</dbReference>
<dbReference type="Proteomes" id="UP001652741">
    <property type="component" value="Chromosome ssa04"/>
</dbReference>
<protein>
    <submittedName>
        <fullName evidence="2">Hepatitis A virus cellular receptor 1 homolog</fullName>
    </submittedName>
</protein>
<sequence length="148" mass="16586">METVVDVAGRTVSFPCRYDTGTLVCWGRGAEPSLFGCENAVIDTSRVGVTYSTSYRHRLPGYQGSCREMSLSLSTTPERETAFYYCRVELPELFNDLTHTVHLIVRQDNCPSTPTVSHQRGAGKVCDLNTTTIIIIMKMINLCYTFRS</sequence>
<dbReference type="InterPro" id="IPR036179">
    <property type="entry name" value="Ig-like_dom_sf"/>
</dbReference>
<name>A0ABM3EQK9_SALSA</name>
<reference evidence="2" key="1">
    <citation type="submission" date="2025-08" db="UniProtKB">
        <authorList>
            <consortium name="RefSeq"/>
        </authorList>
    </citation>
    <scope>IDENTIFICATION</scope>
</reference>
<evidence type="ECO:0000313" key="2">
    <source>
        <dbReference type="RefSeq" id="XP_045573339.1"/>
    </source>
</evidence>
<dbReference type="InterPro" id="IPR013783">
    <property type="entry name" value="Ig-like_fold"/>
</dbReference>
<accession>A0ABM3EQK9</accession>
<keyword evidence="1" id="KW-1185">Reference proteome</keyword>
<dbReference type="PANTHER" id="PTHR46608:SF3">
    <property type="entry name" value="T-CELL IMMUNOGLOBULIN AND MUCIN DOMAIN-CONTAINING PROTEIN 4"/>
    <property type="match status" value="1"/>
</dbReference>
<dbReference type="GeneID" id="123742500"/>
<dbReference type="SUPFAM" id="SSF48726">
    <property type="entry name" value="Immunoglobulin"/>
    <property type="match status" value="1"/>
</dbReference>